<dbReference type="EMBL" id="FXTD01000010">
    <property type="protein sequence ID" value="SMO81561.1"/>
    <property type="molecule type" value="Genomic_DNA"/>
</dbReference>
<dbReference type="RefSeq" id="WP_142987350.1">
    <property type="nucleotide sequence ID" value="NZ_FXTD01000010.1"/>
</dbReference>
<dbReference type="AlphaFoldDB" id="A0A521EDM9"/>
<reference evidence="2 3" key="1">
    <citation type="submission" date="2017-05" db="EMBL/GenBank/DDBJ databases">
        <authorList>
            <person name="Varghese N."/>
            <person name="Submissions S."/>
        </authorList>
    </citation>
    <scope>NUCLEOTIDE SEQUENCE [LARGE SCALE GENOMIC DNA]</scope>
    <source>
        <strain evidence="2 3">DSM 19504</strain>
    </source>
</reference>
<evidence type="ECO:0000313" key="3">
    <source>
        <dbReference type="Proteomes" id="UP000319712"/>
    </source>
</evidence>
<accession>A0A521EDM9</accession>
<dbReference type="Proteomes" id="UP000319712">
    <property type="component" value="Unassembled WGS sequence"/>
</dbReference>
<evidence type="ECO:0000256" key="1">
    <source>
        <dbReference type="SAM" id="MobiDB-lite"/>
    </source>
</evidence>
<dbReference type="OrthoDB" id="275277at2157"/>
<evidence type="ECO:0000313" key="2">
    <source>
        <dbReference type="EMBL" id="SMO81561.1"/>
    </source>
</evidence>
<sequence length="210" mass="23972">MKEQIDTVSRVPNNNSPTQTDGANGIRPYHEEPFGGQRDDWATYNHADVRYNGKRWDQTSSSEGVYGSSARTTFRSFEAPSSDEQKYDDLWTLQMGFGQTYEDGRNKNRVRDDTTWKLCDAVLQQCEVPDRERYTALRNVLQRDLQGFSSHYSGADGACVGFALMELCDCPEAAEDCWVADKAVDILPGFDRQNVEALIDYVFDDEREYN</sequence>
<proteinExistence type="predicted"/>
<feature type="compositionally biased region" description="Polar residues" evidence="1">
    <location>
        <begin position="1"/>
        <end position="22"/>
    </location>
</feature>
<feature type="compositionally biased region" description="Basic and acidic residues" evidence="1">
    <location>
        <begin position="28"/>
        <end position="40"/>
    </location>
</feature>
<protein>
    <submittedName>
        <fullName evidence="2">Uncharacterized protein</fullName>
    </submittedName>
</protein>
<organism evidence="2 3">
    <name type="scientific">Halorubrum cibi</name>
    <dbReference type="NCBI Taxonomy" id="413815"/>
    <lineage>
        <taxon>Archaea</taxon>
        <taxon>Methanobacteriati</taxon>
        <taxon>Methanobacteriota</taxon>
        <taxon>Stenosarchaea group</taxon>
        <taxon>Halobacteria</taxon>
        <taxon>Halobacteriales</taxon>
        <taxon>Haloferacaceae</taxon>
        <taxon>Halorubrum</taxon>
    </lineage>
</organism>
<feature type="region of interest" description="Disordered" evidence="1">
    <location>
        <begin position="1"/>
        <end position="40"/>
    </location>
</feature>
<name>A0A521EDM9_9EURY</name>
<keyword evidence="3" id="KW-1185">Reference proteome</keyword>
<gene>
    <name evidence="2" type="ORF">SAMN06264867_11030</name>
</gene>